<reference evidence="2 3" key="1">
    <citation type="journal article" date="2018" name="Mol. Plant">
        <title>The genome of Artemisia annua provides insight into the evolution of Asteraceae family and artemisinin biosynthesis.</title>
        <authorList>
            <person name="Shen Q."/>
            <person name="Zhang L."/>
            <person name="Liao Z."/>
            <person name="Wang S."/>
            <person name="Yan T."/>
            <person name="Shi P."/>
            <person name="Liu M."/>
            <person name="Fu X."/>
            <person name="Pan Q."/>
            <person name="Wang Y."/>
            <person name="Lv Z."/>
            <person name="Lu X."/>
            <person name="Zhang F."/>
            <person name="Jiang W."/>
            <person name="Ma Y."/>
            <person name="Chen M."/>
            <person name="Hao X."/>
            <person name="Li L."/>
            <person name="Tang Y."/>
            <person name="Lv G."/>
            <person name="Zhou Y."/>
            <person name="Sun X."/>
            <person name="Brodelius P.E."/>
            <person name="Rose J.K.C."/>
            <person name="Tang K."/>
        </authorList>
    </citation>
    <scope>NUCLEOTIDE SEQUENCE [LARGE SCALE GENOMIC DNA]</scope>
    <source>
        <strain evidence="3">cv. Huhao1</strain>
        <tissue evidence="2">Leaf</tissue>
    </source>
</reference>
<dbReference type="SUPFAM" id="SSF57756">
    <property type="entry name" value="Retrovirus zinc finger-like domains"/>
    <property type="match status" value="1"/>
</dbReference>
<proteinExistence type="predicted"/>
<dbReference type="GO" id="GO:0008270">
    <property type="term" value="F:zinc ion binding"/>
    <property type="evidence" value="ECO:0007669"/>
    <property type="project" value="InterPro"/>
</dbReference>
<gene>
    <name evidence="2" type="ORF">CTI12_AA387250</name>
</gene>
<dbReference type="GO" id="GO:0003676">
    <property type="term" value="F:nucleic acid binding"/>
    <property type="evidence" value="ECO:0007669"/>
    <property type="project" value="InterPro"/>
</dbReference>
<feature type="compositionally biased region" description="Acidic residues" evidence="1">
    <location>
        <begin position="215"/>
        <end position="224"/>
    </location>
</feature>
<evidence type="ECO:0000256" key="1">
    <source>
        <dbReference type="SAM" id="MobiDB-lite"/>
    </source>
</evidence>
<dbReference type="EMBL" id="PKPP01005357">
    <property type="protein sequence ID" value="PWA60403.1"/>
    <property type="molecule type" value="Genomic_DNA"/>
</dbReference>
<feature type="compositionally biased region" description="Polar residues" evidence="1">
    <location>
        <begin position="124"/>
        <end position="134"/>
    </location>
</feature>
<dbReference type="PANTHER" id="PTHR34222:SF43">
    <property type="entry name" value="RETROTRANSPOSON GAG DOMAIN-CONTAINING PROTEIN"/>
    <property type="match status" value="1"/>
</dbReference>
<feature type="compositionally biased region" description="Polar residues" evidence="1">
    <location>
        <begin position="168"/>
        <end position="203"/>
    </location>
</feature>
<dbReference type="AlphaFoldDB" id="A0A2U1MGI7"/>
<keyword evidence="3" id="KW-1185">Reference proteome</keyword>
<feature type="region of interest" description="Disordered" evidence="1">
    <location>
        <begin position="123"/>
        <end position="154"/>
    </location>
</feature>
<name>A0A2U1MGI7_ARTAN</name>
<feature type="compositionally biased region" description="Polar residues" evidence="1">
    <location>
        <begin position="142"/>
        <end position="154"/>
    </location>
</feature>
<dbReference type="PANTHER" id="PTHR34222">
    <property type="entry name" value="GAG_PRE-INTEGRS DOMAIN-CONTAINING PROTEIN"/>
    <property type="match status" value="1"/>
</dbReference>
<organism evidence="2 3">
    <name type="scientific">Artemisia annua</name>
    <name type="common">Sweet wormwood</name>
    <dbReference type="NCBI Taxonomy" id="35608"/>
    <lineage>
        <taxon>Eukaryota</taxon>
        <taxon>Viridiplantae</taxon>
        <taxon>Streptophyta</taxon>
        <taxon>Embryophyta</taxon>
        <taxon>Tracheophyta</taxon>
        <taxon>Spermatophyta</taxon>
        <taxon>Magnoliopsida</taxon>
        <taxon>eudicotyledons</taxon>
        <taxon>Gunneridae</taxon>
        <taxon>Pentapetalae</taxon>
        <taxon>asterids</taxon>
        <taxon>campanulids</taxon>
        <taxon>Asterales</taxon>
        <taxon>Asteraceae</taxon>
        <taxon>Asteroideae</taxon>
        <taxon>Anthemideae</taxon>
        <taxon>Artemisiinae</taxon>
        <taxon>Artemisia</taxon>
    </lineage>
</organism>
<evidence type="ECO:0000313" key="3">
    <source>
        <dbReference type="Proteomes" id="UP000245207"/>
    </source>
</evidence>
<dbReference type="OrthoDB" id="1741593at2759"/>
<accession>A0A2U1MGI7</accession>
<comment type="caution">
    <text evidence="2">The sequence shown here is derived from an EMBL/GenBank/DDBJ whole genome shotgun (WGS) entry which is preliminary data.</text>
</comment>
<evidence type="ECO:0008006" key="4">
    <source>
        <dbReference type="Google" id="ProtNLM"/>
    </source>
</evidence>
<dbReference type="Proteomes" id="UP000245207">
    <property type="component" value="Unassembled WGS sequence"/>
</dbReference>
<protein>
    <recommendedName>
        <fullName evidence="4">CCHC-type domain-containing protein</fullName>
    </recommendedName>
</protein>
<dbReference type="InterPro" id="IPR036875">
    <property type="entry name" value="Znf_CCHC_sf"/>
</dbReference>
<evidence type="ECO:0000313" key="2">
    <source>
        <dbReference type="EMBL" id="PWA60403.1"/>
    </source>
</evidence>
<sequence length="256" mass="28693">MLNKTLSRFRVHIFLAGLDPDFNQARSEILRKDPPLDLESCYAYIRKDQNQRQTMEEPKLEPDSMVHMATRSRPPKAKNQNGKTFTCTHCGEEGHSKLRCYEIIGYPDWWDFTKKPRKKIGQASIATSSQTEAVNTPMAAHTSANSELGSCDINNEEISGVDTNIETPEVAQDSTPPSGLSDFESTGPSHSHHGVNQDSNSPDLESGSEFVVQETDGEGEEVDEHNEPRYPVRMNRGVPKKQYQADLKVTSRKTNL</sequence>
<feature type="region of interest" description="Disordered" evidence="1">
    <location>
        <begin position="168"/>
        <end position="256"/>
    </location>
</feature>